<dbReference type="EMBL" id="JAZDQP010000017">
    <property type="protein sequence ID" value="MEE1868960.1"/>
    <property type="molecule type" value="Genomic_DNA"/>
</dbReference>
<evidence type="ECO:0000256" key="1">
    <source>
        <dbReference type="SAM" id="MobiDB-lite"/>
    </source>
</evidence>
<evidence type="ECO:0000313" key="2">
    <source>
        <dbReference type="EMBL" id="MEE1868960.1"/>
    </source>
</evidence>
<dbReference type="InterPro" id="IPR054635">
    <property type="entry name" value="PA1571-like"/>
</dbReference>
<comment type="caution">
    <text evidence="2">The sequence shown here is derived from an EMBL/GenBank/DDBJ whole genome shotgun (WGS) entry which is preliminary data.</text>
</comment>
<organism evidence="2 3">
    <name type="scientific">Pseudomonas auratipiscis</name>
    <dbReference type="NCBI Taxonomy" id="3115853"/>
    <lineage>
        <taxon>Bacteria</taxon>
        <taxon>Pseudomonadati</taxon>
        <taxon>Pseudomonadota</taxon>
        <taxon>Gammaproteobacteria</taxon>
        <taxon>Pseudomonadales</taxon>
        <taxon>Pseudomonadaceae</taxon>
        <taxon>Pseudomonas</taxon>
    </lineage>
</organism>
<dbReference type="Proteomes" id="UP001307839">
    <property type="component" value="Unassembled WGS sequence"/>
</dbReference>
<dbReference type="NCBIfam" id="NF045613">
    <property type="entry name" value="PA1571_fam"/>
    <property type="match status" value="1"/>
</dbReference>
<feature type="region of interest" description="Disordered" evidence="1">
    <location>
        <begin position="1"/>
        <end position="29"/>
    </location>
</feature>
<reference evidence="2 3" key="1">
    <citation type="submission" date="2024-01" db="EMBL/GenBank/DDBJ databases">
        <title>Unpublished Manusciprt.</title>
        <authorList>
            <person name="Duman M."/>
            <person name="Valdes E.G."/>
            <person name="Ajmi N."/>
            <person name="Altun S."/>
            <person name="Saticioglu I.B."/>
        </authorList>
    </citation>
    <scope>NUCLEOTIDE SEQUENCE [LARGE SCALE GENOMIC DNA]</scope>
    <source>
        <strain evidence="2 3">120P</strain>
    </source>
</reference>
<sequence>MSLQHSTNQPKSAPNPQAPVGGSIIGPDGKEIIITEEMVQQACEKLEQSRKAPAKKD</sequence>
<name>A0AB35WWA5_9PSED</name>
<proteinExistence type="predicted"/>
<feature type="compositionally biased region" description="Polar residues" evidence="1">
    <location>
        <begin position="1"/>
        <end position="15"/>
    </location>
</feature>
<evidence type="ECO:0008006" key="4">
    <source>
        <dbReference type="Google" id="ProtNLM"/>
    </source>
</evidence>
<protein>
    <recommendedName>
        <fullName evidence="4">Multifunctional fatty acid oxidation complex subunit alpha</fullName>
    </recommendedName>
</protein>
<evidence type="ECO:0000313" key="3">
    <source>
        <dbReference type="Proteomes" id="UP001307839"/>
    </source>
</evidence>
<keyword evidence="3" id="KW-1185">Reference proteome</keyword>
<dbReference type="RefSeq" id="WP_168198444.1">
    <property type="nucleotide sequence ID" value="NZ_JAZDCU010000015.1"/>
</dbReference>
<accession>A0AB35WWA5</accession>
<gene>
    <name evidence="2" type="ORF">V0R53_21485</name>
</gene>
<dbReference type="AlphaFoldDB" id="A0AB35WWA5"/>